<sequence>MNKFAFLGLNLMLGIALMTGTGFADGDGQQDNANTNPPSVNNNGYNYTQTYFTSNDKQHKFVTTYLELKNKEGEVIGVAGLVQMGKHVIIKVNASGLNTGKHGFHIHEKQFANNDFTTAGGHFNPTGKQHGHENPNGAHLGDLPDLIADEEGRVDQAFILEGVSLEQGGKNNSILGRSLIIHANEDDGESDPAGKSGERIAGGNLPN</sequence>
<feature type="signal peptide" evidence="3">
    <location>
        <begin position="1"/>
        <end position="24"/>
    </location>
</feature>
<dbReference type="CDD" id="cd00305">
    <property type="entry name" value="Cu-Zn_Superoxide_Dismutase"/>
    <property type="match status" value="1"/>
</dbReference>
<dbReference type="RefSeq" id="WP_209812898.1">
    <property type="nucleotide sequence ID" value="NZ_JAGGKT010000032.1"/>
</dbReference>
<evidence type="ECO:0000256" key="1">
    <source>
        <dbReference type="ARBA" id="ARBA00010457"/>
    </source>
</evidence>
<comment type="similarity">
    <text evidence="1">Belongs to the Cu-Zn superoxide dismutase family.</text>
</comment>
<evidence type="ECO:0000313" key="5">
    <source>
        <dbReference type="EMBL" id="MBP1934925.1"/>
    </source>
</evidence>
<dbReference type="GO" id="GO:0004784">
    <property type="term" value="F:superoxide dismutase activity"/>
    <property type="evidence" value="ECO:0007669"/>
    <property type="project" value="UniProtKB-EC"/>
</dbReference>
<accession>A0ABS4GXB8</accession>
<dbReference type="Pfam" id="PF00080">
    <property type="entry name" value="Sod_Cu"/>
    <property type="match status" value="1"/>
</dbReference>
<dbReference type="InterPro" id="IPR001424">
    <property type="entry name" value="SOD_Cu_Zn_dom"/>
</dbReference>
<dbReference type="InterPro" id="IPR024134">
    <property type="entry name" value="SOD_Cu/Zn_/chaperone"/>
</dbReference>
<protein>
    <submittedName>
        <fullName evidence="5">Cu-Zn family superoxide dismutase</fullName>
        <ecNumber evidence="5">1.15.1.1</ecNumber>
    </submittedName>
</protein>
<feature type="region of interest" description="Disordered" evidence="2">
    <location>
        <begin position="185"/>
        <end position="207"/>
    </location>
</feature>
<dbReference type="Gene3D" id="2.60.40.200">
    <property type="entry name" value="Superoxide dismutase, copper/zinc binding domain"/>
    <property type="match status" value="1"/>
</dbReference>
<dbReference type="Proteomes" id="UP001519343">
    <property type="component" value="Unassembled WGS sequence"/>
</dbReference>
<evidence type="ECO:0000259" key="4">
    <source>
        <dbReference type="Pfam" id="PF00080"/>
    </source>
</evidence>
<dbReference type="PRINTS" id="PR00068">
    <property type="entry name" value="CUZNDISMTASE"/>
</dbReference>
<name>A0ABS4GXB8_9BACL</name>
<proteinExistence type="inferred from homology"/>
<feature type="domain" description="Superoxide dismutase copper/zinc binding" evidence="4">
    <location>
        <begin position="77"/>
        <end position="204"/>
    </location>
</feature>
<dbReference type="SUPFAM" id="SSF49329">
    <property type="entry name" value="Cu,Zn superoxide dismutase-like"/>
    <property type="match status" value="1"/>
</dbReference>
<evidence type="ECO:0000313" key="6">
    <source>
        <dbReference type="Proteomes" id="UP001519343"/>
    </source>
</evidence>
<keyword evidence="5" id="KW-0560">Oxidoreductase</keyword>
<feature type="chain" id="PRO_5046307186" evidence="3">
    <location>
        <begin position="25"/>
        <end position="207"/>
    </location>
</feature>
<reference evidence="5 6" key="1">
    <citation type="submission" date="2021-03" db="EMBL/GenBank/DDBJ databases">
        <title>Genomic Encyclopedia of Type Strains, Phase IV (KMG-IV): sequencing the most valuable type-strain genomes for metagenomic binning, comparative biology and taxonomic classification.</title>
        <authorList>
            <person name="Goeker M."/>
        </authorList>
    </citation>
    <scope>NUCLEOTIDE SEQUENCE [LARGE SCALE GENOMIC DNA]</scope>
    <source>
        <strain evidence="5 6">DSM 24738</strain>
    </source>
</reference>
<organism evidence="5 6">
    <name type="scientific">Ammoniphilus resinae</name>
    <dbReference type="NCBI Taxonomy" id="861532"/>
    <lineage>
        <taxon>Bacteria</taxon>
        <taxon>Bacillati</taxon>
        <taxon>Bacillota</taxon>
        <taxon>Bacilli</taxon>
        <taxon>Bacillales</taxon>
        <taxon>Paenibacillaceae</taxon>
        <taxon>Aneurinibacillus group</taxon>
        <taxon>Ammoniphilus</taxon>
    </lineage>
</organism>
<dbReference type="EC" id="1.15.1.1" evidence="5"/>
<evidence type="ECO:0000256" key="2">
    <source>
        <dbReference type="SAM" id="MobiDB-lite"/>
    </source>
</evidence>
<dbReference type="EMBL" id="JAGGKT010000032">
    <property type="protein sequence ID" value="MBP1934925.1"/>
    <property type="molecule type" value="Genomic_DNA"/>
</dbReference>
<keyword evidence="6" id="KW-1185">Reference proteome</keyword>
<keyword evidence="3" id="KW-0732">Signal</keyword>
<gene>
    <name evidence="5" type="ORF">J2Z37_004945</name>
</gene>
<comment type="caution">
    <text evidence="5">The sequence shown here is derived from an EMBL/GenBank/DDBJ whole genome shotgun (WGS) entry which is preliminary data.</text>
</comment>
<dbReference type="PANTHER" id="PTHR10003">
    <property type="entry name" value="SUPEROXIDE DISMUTASE CU-ZN -RELATED"/>
    <property type="match status" value="1"/>
</dbReference>
<dbReference type="InterPro" id="IPR036423">
    <property type="entry name" value="SOD-like_Cu/Zn_dom_sf"/>
</dbReference>
<evidence type="ECO:0000256" key="3">
    <source>
        <dbReference type="SAM" id="SignalP"/>
    </source>
</evidence>